<dbReference type="SUPFAM" id="SSF51735">
    <property type="entry name" value="NAD(P)-binding Rossmann-fold domains"/>
    <property type="match status" value="1"/>
</dbReference>
<comment type="cofactor">
    <cofactor evidence="2 10">
        <name>NAD(+)</name>
        <dbReference type="ChEBI" id="CHEBI:57540"/>
    </cofactor>
</comment>
<evidence type="ECO:0000313" key="14">
    <source>
        <dbReference type="Proteomes" id="UP000249577"/>
    </source>
</evidence>
<keyword evidence="7 10" id="KW-0520">NAD</keyword>
<dbReference type="InterPro" id="IPR005886">
    <property type="entry name" value="UDP_G4E"/>
</dbReference>
<dbReference type="AlphaFoldDB" id="A0A2W5KSL8"/>
<name>A0A2W5KSL8_ANCNO</name>
<dbReference type="GO" id="GO:0003978">
    <property type="term" value="F:UDP-glucose 4-epimerase activity"/>
    <property type="evidence" value="ECO:0007669"/>
    <property type="project" value="UniProtKB-UniRule"/>
</dbReference>
<comment type="caution">
    <text evidence="13">The sequence shown here is derived from an EMBL/GenBank/DDBJ whole genome shotgun (WGS) entry which is preliminary data.</text>
</comment>
<feature type="region of interest" description="Disordered" evidence="11">
    <location>
        <begin position="328"/>
        <end position="347"/>
    </location>
</feature>
<reference evidence="13 14" key="1">
    <citation type="submission" date="2017-08" db="EMBL/GenBank/DDBJ databases">
        <title>Infants hospitalized years apart are colonized by the same room-sourced microbial strains.</title>
        <authorList>
            <person name="Brooks B."/>
            <person name="Olm M.R."/>
            <person name="Firek B.A."/>
            <person name="Baker R."/>
            <person name="Thomas B.C."/>
            <person name="Morowitz M.J."/>
            <person name="Banfield J.F."/>
        </authorList>
    </citation>
    <scope>NUCLEOTIDE SEQUENCE [LARGE SCALE GENOMIC DNA]</scope>
    <source>
        <strain evidence="13">S2_005_003_R2_43</strain>
    </source>
</reference>
<evidence type="ECO:0000256" key="9">
    <source>
        <dbReference type="ARBA" id="ARBA00023277"/>
    </source>
</evidence>
<evidence type="ECO:0000256" key="7">
    <source>
        <dbReference type="ARBA" id="ARBA00023027"/>
    </source>
</evidence>
<comment type="subunit">
    <text evidence="10">Homodimer.</text>
</comment>
<evidence type="ECO:0000256" key="2">
    <source>
        <dbReference type="ARBA" id="ARBA00001911"/>
    </source>
</evidence>
<evidence type="ECO:0000256" key="11">
    <source>
        <dbReference type="SAM" id="MobiDB-lite"/>
    </source>
</evidence>
<accession>A0A2W5KSL8</accession>
<keyword evidence="8 10" id="KW-0413">Isomerase</keyword>
<evidence type="ECO:0000256" key="4">
    <source>
        <dbReference type="ARBA" id="ARBA00007637"/>
    </source>
</evidence>
<dbReference type="EC" id="5.1.3.2" evidence="5 10"/>
<evidence type="ECO:0000259" key="12">
    <source>
        <dbReference type="Pfam" id="PF01370"/>
    </source>
</evidence>
<proteinExistence type="inferred from homology"/>
<protein>
    <recommendedName>
        <fullName evidence="6 10">UDP-glucose 4-epimerase</fullName>
        <ecNumber evidence="5 10">5.1.3.2</ecNumber>
    </recommendedName>
</protein>
<dbReference type="PANTHER" id="PTHR43725">
    <property type="entry name" value="UDP-GLUCOSE 4-EPIMERASE"/>
    <property type="match status" value="1"/>
</dbReference>
<dbReference type="PANTHER" id="PTHR43725:SF53">
    <property type="entry name" value="UDP-ARABINOSE 4-EPIMERASE 1"/>
    <property type="match status" value="1"/>
</dbReference>
<comment type="pathway">
    <text evidence="3 10">Carbohydrate metabolism; galactose metabolism.</text>
</comment>
<sequence length="347" mass="36509">MAVLITGGAGYVGSHMALALHDAGEPCVVLDDLSTGFADAVPEGVPLVIGDVADHALVRRTIAAHGVDAVAHFAARIVAPDSVRDPLGYYAANTFRTSTLLATLVEAKVKRFIFSSTAAVYGVSPPTPTREDAALAPASPYGASKMMSERILADVSAAHGMSYVALRYFNVAGADPSLRAGQRSSEATNLITVVIRAALGLSDGLEVFGTDLPTPDGTGVRDYIHVSDLAAAHVSALAHLRRGGGNLTLNCGYGYGYSVREVIAAVKRVSGADFPVRDRPARPGDPHLSIADAGAIRETLGWRPERAELDLIVGDALRFEQRLRVTDMRRPAKTRRRGGDTRSSSAA</sequence>
<dbReference type="InterPro" id="IPR001509">
    <property type="entry name" value="Epimerase_deHydtase"/>
</dbReference>
<evidence type="ECO:0000256" key="3">
    <source>
        <dbReference type="ARBA" id="ARBA00004947"/>
    </source>
</evidence>
<dbReference type="Gene3D" id="3.40.50.720">
    <property type="entry name" value="NAD(P)-binding Rossmann-like Domain"/>
    <property type="match status" value="1"/>
</dbReference>
<dbReference type="EMBL" id="QFPN01000001">
    <property type="protein sequence ID" value="PZQ18914.1"/>
    <property type="molecule type" value="Genomic_DNA"/>
</dbReference>
<comment type="catalytic activity">
    <reaction evidence="1 10">
        <text>UDP-alpha-D-glucose = UDP-alpha-D-galactose</text>
        <dbReference type="Rhea" id="RHEA:22168"/>
        <dbReference type="ChEBI" id="CHEBI:58885"/>
        <dbReference type="ChEBI" id="CHEBI:66914"/>
        <dbReference type="EC" id="5.1.3.2"/>
    </reaction>
</comment>
<dbReference type="GO" id="GO:0033499">
    <property type="term" value="P:galactose catabolic process via UDP-galactose, Leloir pathway"/>
    <property type="evidence" value="ECO:0007669"/>
    <property type="project" value="TreeGrafter"/>
</dbReference>
<evidence type="ECO:0000313" key="13">
    <source>
        <dbReference type="EMBL" id="PZQ18914.1"/>
    </source>
</evidence>
<keyword evidence="9 10" id="KW-0119">Carbohydrate metabolism</keyword>
<dbReference type="NCBIfam" id="TIGR01179">
    <property type="entry name" value="galE"/>
    <property type="match status" value="1"/>
</dbReference>
<evidence type="ECO:0000256" key="10">
    <source>
        <dbReference type="RuleBase" id="RU366046"/>
    </source>
</evidence>
<evidence type="ECO:0000256" key="5">
    <source>
        <dbReference type="ARBA" id="ARBA00013189"/>
    </source>
</evidence>
<feature type="domain" description="NAD-dependent epimerase/dehydratase" evidence="12">
    <location>
        <begin position="3"/>
        <end position="252"/>
    </location>
</feature>
<dbReference type="Proteomes" id="UP000249577">
    <property type="component" value="Unassembled WGS sequence"/>
</dbReference>
<dbReference type="CDD" id="cd05247">
    <property type="entry name" value="UDP_G4E_1_SDR_e"/>
    <property type="match status" value="1"/>
</dbReference>
<dbReference type="UniPathway" id="UPA00214"/>
<evidence type="ECO:0000256" key="1">
    <source>
        <dbReference type="ARBA" id="ARBA00000083"/>
    </source>
</evidence>
<dbReference type="Pfam" id="PF01370">
    <property type="entry name" value="Epimerase"/>
    <property type="match status" value="1"/>
</dbReference>
<organism evidence="13 14">
    <name type="scientific">Ancylobacter novellus</name>
    <name type="common">Thiobacillus novellus</name>
    <dbReference type="NCBI Taxonomy" id="921"/>
    <lineage>
        <taxon>Bacteria</taxon>
        <taxon>Pseudomonadati</taxon>
        <taxon>Pseudomonadota</taxon>
        <taxon>Alphaproteobacteria</taxon>
        <taxon>Hyphomicrobiales</taxon>
        <taxon>Xanthobacteraceae</taxon>
        <taxon>Ancylobacter</taxon>
    </lineage>
</organism>
<evidence type="ECO:0000256" key="8">
    <source>
        <dbReference type="ARBA" id="ARBA00023235"/>
    </source>
</evidence>
<evidence type="ECO:0000256" key="6">
    <source>
        <dbReference type="ARBA" id="ARBA00018569"/>
    </source>
</evidence>
<dbReference type="InterPro" id="IPR036291">
    <property type="entry name" value="NAD(P)-bd_dom_sf"/>
</dbReference>
<gene>
    <name evidence="13" type="primary">galE</name>
    <name evidence="13" type="ORF">DI565_00465</name>
</gene>
<dbReference type="Gene3D" id="3.90.25.10">
    <property type="entry name" value="UDP-galactose 4-epimerase, domain 1"/>
    <property type="match status" value="1"/>
</dbReference>
<comment type="similarity">
    <text evidence="4 10">Belongs to the NAD(P)-dependent epimerase/dehydratase family.</text>
</comment>